<dbReference type="RefSeq" id="XP_027467124.1">
    <property type="nucleotide sequence ID" value="XM_027611323.2"/>
</dbReference>
<dbReference type="InterPro" id="IPR035680">
    <property type="entry name" value="Clx_II_MBL"/>
</dbReference>
<evidence type="ECO:0000256" key="2">
    <source>
        <dbReference type="ARBA" id="ARBA00006759"/>
    </source>
</evidence>
<evidence type="ECO:0000259" key="6">
    <source>
        <dbReference type="SMART" id="SM00849"/>
    </source>
</evidence>
<keyword evidence="5" id="KW-0862">Zinc</keyword>
<evidence type="ECO:0000256" key="1">
    <source>
        <dbReference type="ARBA" id="ARBA00001947"/>
    </source>
</evidence>
<keyword evidence="3" id="KW-0479">Metal-binding</keyword>
<dbReference type="InterPro" id="IPR001279">
    <property type="entry name" value="Metallo-B-lactamas"/>
</dbReference>
<dbReference type="InterPro" id="IPR032282">
    <property type="entry name" value="HAGH_C"/>
</dbReference>
<evidence type="ECO:0000256" key="4">
    <source>
        <dbReference type="ARBA" id="ARBA00022801"/>
    </source>
</evidence>
<comment type="cofactor">
    <cofactor evidence="1">
        <name>Zn(2+)</name>
        <dbReference type="ChEBI" id="CHEBI:29105"/>
    </cofactor>
</comment>
<feature type="domain" description="Metallo-beta-lactamase" evidence="6">
    <location>
        <begin position="70"/>
        <end position="239"/>
    </location>
</feature>
<evidence type="ECO:0000313" key="7">
    <source>
        <dbReference type="Proteomes" id="UP000515165"/>
    </source>
</evidence>
<evidence type="ECO:0000256" key="5">
    <source>
        <dbReference type="ARBA" id="ARBA00022833"/>
    </source>
</evidence>
<accession>A0A6J2EDY5</accession>
<dbReference type="PANTHER" id="PTHR11935">
    <property type="entry name" value="BETA LACTAMASE DOMAIN"/>
    <property type="match status" value="1"/>
</dbReference>
<organism evidence="7 8">
    <name type="scientific">Zalophus californianus</name>
    <name type="common">California sealion</name>
    <dbReference type="NCBI Taxonomy" id="9704"/>
    <lineage>
        <taxon>Eukaryota</taxon>
        <taxon>Metazoa</taxon>
        <taxon>Chordata</taxon>
        <taxon>Craniata</taxon>
        <taxon>Vertebrata</taxon>
        <taxon>Euteleostomi</taxon>
        <taxon>Mammalia</taxon>
        <taxon>Eutheria</taxon>
        <taxon>Laurasiatheria</taxon>
        <taxon>Carnivora</taxon>
        <taxon>Caniformia</taxon>
        <taxon>Pinnipedia</taxon>
        <taxon>Otariidae</taxon>
        <taxon>Zalophus</taxon>
    </lineage>
</organism>
<sequence>MGVHRVGAFCVPTVSGWALGWAGERTPCFGLEREAPALRKGFESLGASREDAGCPSSATMKVKVIPVLEDNYMYLVIEERTREAVAVDVAVPKRLLEIVGREGVSLTTVLTTHHHWDHARGNVELARLRPGLAVLGADERICALTRRLVHGEELRFGAIHVRCLLTPGHTSGHMSYFLWEEECPDPPAVFSGDALSVAGCGLRLESTAQQMYESLTETLGSLPPETKRDEDDMPTVPSTLSEELLYNPFLRVAEEPVRKFTGKAAPAEVLEALCKERASFQRAAEPVQPQARALLALQWGLLGTPRQK</sequence>
<dbReference type="CDD" id="cd07723">
    <property type="entry name" value="hydroxyacylglutathione_hydrolase_MBL-fold"/>
    <property type="match status" value="1"/>
</dbReference>
<dbReference type="GO" id="GO:0046872">
    <property type="term" value="F:metal ion binding"/>
    <property type="evidence" value="ECO:0007669"/>
    <property type="project" value="UniProtKB-KW"/>
</dbReference>
<protein>
    <submittedName>
        <fullName evidence="8">Hydroxyacylglutathione hydrolase-like protein isoform X7</fullName>
    </submittedName>
</protein>
<reference evidence="8" key="1">
    <citation type="submission" date="2025-08" db="UniProtKB">
        <authorList>
            <consortium name="RefSeq"/>
        </authorList>
    </citation>
    <scope>IDENTIFICATION</scope>
    <source>
        <tissue evidence="8">Blood</tissue>
    </source>
</reference>
<dbReference type="SMART" id="SM00849">
    <property type="entry name" value="Lactamase_B"/>
    <property type="match status" value="1"/>
</dbReference>
<dbReference type="Proteomes" id="UP000515165">
    <property type="component" value="Chromosome 10"/>
</dbReference>
<dbReference type="CTD" id="84264"/>
<evidence type="ECO:0000256" key="3">
    <source>
        <dbReference type="ARBA" id="ARBA00022723"/>
    </source>
</evidence>
<dbReference type="AlphaFoldDB" id="A0A6J2EDY5"/>
<evidence type="ECO:0000313" key="8">
    <source>
        <dbReference type="RefSeq" id="XP_027467124.1"/>
    </source>
</evidence>
<dbReference type="Gene3D" id="3.60.15.10">
    <property type="entry name" value="Ribonuclease Z/Hydroxyacylglutathione hydrolase-like"/>
    <property type="match status" value="1"/>
</dbReference>
<dbReference type="SUPFAM" id="SSF56281">
    <property type="entry name" value="Metallo-hydrolase/oxidoreductase"/>
    <property type="match status" value="1"/>
</dbReference>
<dbReference type="GO" id="GO:0004416">
    <property type="term" value="F:hydroxyacylglutathione hydrolase activity"/>
    <property type="evidence" value="ECO:0007669"/>
    <property type="project" value="TreeGrafter"/>
</dbReference>
<keyword evidence="4" id="KW-0378">Hydrolase</keyword>
<dbReference type="GeneID" id="113932350"/>
<proteinExistence type="inferred from homology"/>
<keyword evidence="7" id="KW-1185">Reference proteome</keyword>
<dbReference type="Pfam" id="PF16123">
    <property type="entry name" value="HAGH_C"/>
    <property type="match status" value="1"/>
</dbReference>
<dbReference type="PANTHER" id="PTHR11935:SF77">
    <property type="entry name" value="HYDROXYACYLGLUTATHIONE HYDROLASE-LIKE PROTEIN"/>
    <property type="match status" value="1"/>
</dbReference>
<dbReference type="Pfam" id="PF00753">
    <property type="entry name" value="Lactamase_B"/>
    <property type="match status" value="1"/>
</dbReference>
<name>A0A6J2EDY5_ZALCA</name>
<comment type="similarity">
    <text evidence="2">Belongs to the metallo-beta-lactamase superfamily. Glyoxalase II family.</text>
</comment>
<gene>
    <name evidence="8" type="primary">HAGHL</name>
</gene>
<dbReference type="InterPro" id="IPR036866">
    <property type="entry name" value="RibonucZ/Hydroxyglut_hydro"/>
</dbReference>